<keyword evidence="3" id="KW-1185">Reference proteome</keyword>
<accession>A0ABS4XQB0</accession>
<evidence type="ECO:0000313" key="2">
    <source>
        <dbReference type="EMBL" id="MBP2397903.1"/>
    </source>
</evidence>
<dbReference type="EMBL" id="JAGIOJ010000001">
    <property type="protein sequence ID" value="MBP2397903.1"/>
    <property type="molecule type" value="Genomic_DNA"/>
</dbReference>
<evidence type="ECO:0000256" key="1">
    <source>
        <dbReference type="SAM" id="MobiDB-lite"/>
    </source>
</evidence>
<evidence type="ECO:0000313" key="3">
    <source>
        <dbReference type="Proteomes" id="UP001195422"/>
    </source>
</evidence>
<sequence>MPAAINNKPGPGRTSAATPAATSNQPAISMKRNFNHTKNHHFAFFTEDMWPPTLGDNATVIARALD</sequence>
<dbReference type="Proteomes" id="UP001195422">
    <property type="component" value="Unassembled WGS sequence"/>
</dbReference>
<organism evidence="2 3">
    <name type="scientific">Glutamicibacter protophormiae</name>
    <name type="common">Brevibacterium protophormiae</name>
    <dbReference type="NCBI Taxonomy" id="37930"/>
    <lineage>
        <taxon>Bacteria</taxon>
        <taxon>Bacillati</taxon>
        <taxon>Actinomycetota</taxon>
        <taxon>Actinomycetes</taxon>
        <taxon>Micrococcales</taxon>
        <taxon>Micrococcaceae</taxon>
        <taxon>Glutamicibacter</taxon>
    </lineage>
</organism>
<comment type="caution">
    <text evidence="2">The sequence shown here is derived from an EMBL/GenBank/DDBJ whole genome shotgun (WGS) entry which is preliminary data.</text>
</comment>
<feature type="region of interest" description="Disordered" evidence="1">
    <location>
        <begin position="1"/>
        <end position="28"/>
    </location>
</feature>
<gene>
    <name evidence="2" type="ORF">JOF39_000984</name>
</gene>
<feature type="compositionally biased region" description="Polar residues" evidence="1">
    <location>
        <begin position="15"/>
        <end position="27"/>
    </location>
</feature>
<name>A0ABS4XQB0_GLUPR</name>
<dbReference type="RefSeq" id="WP_229777490.1">
    <property type="nucleotide sequence ID" value="NZ_BMPH01000026.1"/>
</dbReference>
<protein>
    <submittedName>
        <fullName evidence="2">Uncharacterized protein</fullName>
    </submittedName>
</protein>
<reference evidence="2 3" key="1">
    <citation type="submission" date="2021-03" db="EMBL/GenBank/DDBJ databases">
        <title>Sequencing the genomes of 1000 actinobacteria strains.</title>
        <authorList>
            <person name="Klenk H.-P."/>
        </authorList>
    </citation>
    <scope>NUCLEOTIDE SEQUENCE [LARGE SCALE GENOMIC DNA]</scope>
    <source>
        <strain evidence="2 3">DSM 20168</strain>
    </source>
</reference>
<proteinExistence type="predicted"/>